<dbReference type="Proteomes" id="UP001151760">
    <property type="component" value="Unassembled WGS sequence"/>
</dbReference>
<evidence type="ECO:0000313" key="2">
    <source>
        <dbReference type="EMBL" id="GJT01160.1"/>
    </source>
</evidence>
<proteinExistence type="predicted"/>
<sequence>MRPNMLLDCYYKAYSVVTTLINLRVAFHAINARRLPLAPLVYTLVRPSVIKTTCQLTIRLSRGFFEKQKLSDPTLLIGSKEIAGLLLMTMEPEIQQNLENLHANDMLKELKTLFAQQAEQELLQTTRDFHSCKQEETGKVMTLEEELSSVLSQVVEEKKNAASGVVVQLKRMQNVPYASVVGSIMYAVRCDLHWTTVKNILKYLRNTKDMFLVYEGDLKRELKVSCYTDAGYLTDADDLKSQTAEYVAAFDVLWKPYWAREIHYGLGVVPTIKKPINMYCDNTGEITIANESGITKGARHFCAKVHYLREVIVFGDI</sequence>
<evidence type="ECO:0000256" key="1">
    <source>
        <dbReference type="SAM" id="Coils"/>
    </source>
</evidence>
<evidence type="ECO:0000313" key="3">
    <source>
        <dbReference type="Proteomes" id="UP001151760"/>
    </source>
</evidence>
<name>A0ABQ5AES8_9ASTR</name>
<feature type="coiled-coil region" evidence="1">
    <location>
        <begin position="115"/>
        <end position="160"/>
    </location>
</feature>
<comment type="caution">
    <text evidence="2">The sequence shown here is derived from an EMBL/GenBank/DDBJ whole genome shotgun (WGS) entry which is preliminary data.</text>
</comment>
<protein>
    <submittedName>
        <fullName evidence="2">Uncharacterized protein</fullName>
    </submittedName>
</protein>
<accession>A0ABQ5AES8</accession>
<organism evidence="2 3">
    <name type="scientific">Tanacetum coccineum</name>
    <dbReference type="NCBI Taxonomy" id="301880"/>
    <lineage>
        <taxon>Eukaryota</taxon>
        <taxon>Viridiplantae</taxon>
        <taxon>Streptophyta</taxon>
        <taxon>Embryophyta</taxon>
        <taxon>Tracheophyta</taxon>
        <taxon>Spermatophyta</taxon>
        <taxon>Magnoliopsida</taxon>
        <taxon>eudicotyledons</taxon>
        <taxon>Gunneridae</taxon>
        <taxon>Pentapetalae</taxon>
        <taxon>asterids</taxon>
        <taxon>campanulids</taxon>
        <taxon>Asterales</taxon>
        <taxon>Asteraceae</taxon>
        <taxon>Asteroideae</taxon>
        <taxon>Anthemideae</taxon>
        <taxon>Anthemidinae</taxon>
        <taxon>Tanacetum</taxon>
    </lineage>
</organism>
<reference evidence="2" key="1">
    <citation type="journal article" date="2022" name="Int. J. Mol. Sci.">
        <title>Draft Genome of Tanacetum Coccineum: Genomic Comparison of Closely Related Tanacetum-Family Plants.</title>
        <authorList>
            <person name="Yamashiro T."/>
            <person name="Shiraishi A."/>
            <person name="Nakayama K."/>
            <person name="Satake H."/>
        </authorList>
    </citation>
    <scope>NUCLEOTIDE SEQUENCE</scope>
</reference>
<dbReference type="EMBL" id="BQNB010012250">
    <property type="protein sequence ID" value="GJT01160.1"/>
    <property type="molecule type" value="Genomic_DNA"/>
</dbReference>
<reference evidence="2" key="2">
    <citation type="submission" date="2022-01" db="EMBL/GenBank/DDBJ databases">
        <authorList>
            <person name="Yamashiro T."/>
            <person name="Shiraishi A."/>
            <person name="Satake H."/>
            <person name="Nakayama K."/>
        </authorList>
    </citation>
    <scope>NUCLEOTIDE SEQUENCE</scope>
</reference>
<keyword evidence="3" id="KW-1185">Reference proteome</keyword>
<keyword evidence="1" id="KW-0175">Coiled coil</keyword>
<gene>
    <name evidence="2" type="ORF">Tco_0822329</name>
</gene>